<evidence type="ECO:0000256" key="4">
    <source>
        <dbReference type="ARBA" id="ARBA00022960"/>
    </source>
</evidence>
<protein>
    <recommendedName>
        <fullName evidence="9">L,D-TPase catalytic domain-containing protein</fullName>
    </recommendedName>
</protein>
<proteinExistence type="inferred from homology"/>
<keyword evidence="8" id="KW-0732">Signal</keyword>
<comment type="pathway">
    <text evidence="1 7">Cell wall biogenesis; peptidoglycan biosynthesis.</text>
</comment>
<organism evidence="10 11">
    <name type="scientific">Ferrimonas sediminicola</name>
    <dbReference type="NCBI Taxonomy" id="2569538"/>
    <lineage>
        <taxon>Bacteria</taxon>
        <taxon>Pseudomonadati</taxon>
        <taxon>Pseudomonadota</taxon>
        <taxon>Gammaproteobacteria</taxon>
        <taxon>Alteromonadales</taxon>
        <taxon>Ferrimonadaceae</taxon>
        <taxon>Ferrimonas</taxon>
    </lineage>
</organism>
<evidence type="ECO:0000256" key="8">
    <source>
        <dbReference type="SAM" id="SignalP"/>
    </source>
</evidence>
<reference evidence="10 11" key="1">
    <citation type="submission" date="2019-04" db="EMBL/GenBank/DDBJ databases">
        <authorList>
            <person name="Hwang J.C."/>
        </authorList>
    </citation>
    <scope>NUCLEOTIDE SEQUENCE [LARGE SCALE GENOMIC DNA]</scope>
    <source>
        <strain evidence="10 11">IMCC35001</strain>
    </source>
</reference>
<feature type="chain" id="PRO_5020182628" description="L,D-TPase catalytic domain-containing protein" evidence="8">
    <location>
        <begin position="19"/>
        <end position="460"/>
    </location>
</feature>
<dbReference type="InterPro" id="IPR005490">
    <property type="entry name" value="LD_TPept_cat_dom"/>
</dbReference>
<keyword evidence="5 7" id="KW-0573">Peptidoglycan synthesis</keyword>
<feature type="signal peptide" evidence="8">
    <location>
        <begin position="1"/>
        <end position="18"/>
    </location>
</feature>
<evidence type="ECO:0000313" key="11">
    <source>
        <dbReference type="Proteomes" id="UP000305674"/>
    </source>
</evidence>
<evidence type="ECO:0000256" key="7">
    <source>
        <dbReference type="PROSITE-ProRule" id="PRU01373"/>
    </source>
</evidence>
<name>A0A4U1BGX2_9GAMM</name>
<feature type="active site" description="Nucleophile" evidence="7">
    <location>
        <position position="377"/>
    </location>
</feature>
<dbReference type="Pfam" id="PF03734">
    <property type="entry name" value="YkuD"/>
    <property type="match status" value="1"/>
</dbReference>
<dbReference type="CDD" id="cd16913">
    <property type="entry name" value="YkuD_like"/>
    <property type="match status" value="1"/>
</dbReference>
<feature type="active site" description="Proton donor/acceptor" evidence="7">
    <location>
        <position position="358"/>
    </location>
</feature>
<dbReference type="InterPro" id="IPR036366">
    <property type="entry name" value="PGBDSf"/>
</dbReference>
<evidence type="ECO:0000313" key="10">
    <source>
        <dbReference type="EMBL" id="TKB49972.1"/>
    </source>
</evidence>
<dbReference type="Gene3D" id="1.10.101.10">
    <property type="entry name" value="PGBD-like superfamily/PGBD"/>
    <property type="match status" value="1"/>
</dbReference>
<keyword evidence="6 7" id="KW-0961">Cell wall biogenesis/degradation</keyword>
<dbReference type="GO" id="GO:0071555">
    <property type="term" value="P:cell wall organization"/>
    <property type="evidence" value="ECO:0007669"/>
    <property type="project" value="UniProtKB-UniRule"/>
</dbReference>
<evidence type="ECO:0000259" key="9">
    <source>
        <dbReference type="PROSITE" id="PS52029"/>
    </source>
</evidence>
<dbReference type="EMBL" id="SWCI01000003">
    <property type="protein sequence ID" value="TKB49972.1"/>
    <property type="molecule type" value="Genomic_DNA"/>
</dbReference>
<dbReference type="InterPro" id="IPR038063">
    <property type="entry name" value="Transpep_catalytic_dom"/>
</dbReference>
<dbReference type="SUPFAM" id="SSF47090">
    <property type="entry name" value="PGBD-like"/>
    <property type="match status" value="1"/>
</dbReference>
<keyword evidence="11" id="KW-1185">Reference proteome</keyword>
<evidence type="ECO:0000256" key="3">
    <source>
        <dbReference type="ARBA" id="ARBA00022679"/>
    </source>
</evidence>
<dbReference type="PROSITE" id="PS52029">
    <property type="entry name" value="LD_TPASE"/>
    <property type="match status" value="1"/>
</dbReference>
<dbReference type="GO" id="GO:0004180">
    <property type="term" value="F:carboxypeptidase activity"/>
    <property type="evidence" value="ECO:0007669"/>
    <property type="project" value="UniProtKB-ARBA"/>
</dbReference>
<dbReference type="InterPro" id="IPR036365">
    <property type="entry name" value="PGBD-like_sf"/>
</dbReference>
<gene>
    <name evidence="10" type="ORF">FCL40_07425</name>
</gene>
<keyword evidence="4 7" id="KW-0133">Cell shape</keyword>
<dbReference type="GO" id="GO:0008360">
    <property type="term" value="P:regulation of cell shape"/>
    <property type="evidence" value="ECO:0007669"/>
    <property type="project" value="UniProtKB-UniRule"/>
</dbReference>
<evidence type="ECO:0000256" key="2">
    <source>
        <dbReference type="ARBA" id="ARBA00005992"/>
    </source>
</evidence>
<feature type="domain" description="L,D-TPase catalytic" evidence="9">
    <location>
        <begin position="223"/>
        <end position="423"/>
    </location>
</feature>
<evidence type="ECO:0000256" key="6">
    <source>
        <dbReference type="ARBA" id="ARBA00023316"/>
    </source>
</evidence>
<dbReference type="Gene3D" id="2.40.440.10">
    <property type="entry name" value="L,D-transpeptidase catalytic domain-like"/>
    <property type="match status" value="1"/>
</dbReference>
<comment type="caution">
    <text evidence="10">The sequence shown here is derived from an EMBL/GenBank/DDBJ whole genome shotgun (WGS) entry which is preliminary data.</text>
</comment>
<dbReference type="SUPFAM" id="SSF141523">
    <property type="entry name" value="L,D-transpeptidase catalytic domain-like"/>
    <property type="match status" value="1"/>
</dbReference>
<comment type="similarity">
    <text evidence="2">Belongs to the YkuD family.</text>
</comment>
<dbReference type="PANTHER" id="PTHR41533:SF2">
    <property type="entry name" value="BLR7131 PROTEIN"/>
    <property type="match status" value="1"/>
</dbReference>
<evidence type="ECO:0000256" key="1">
    <source>
        <dbReference type="ARBA" id="ARBA00004752"/>
    </source>
</evidence>
<accession>A0A4U1BGX2</accession>
<dbReference type="UniPathway" id="UPA00219"/>
<dbReference type="InterPro" id="IPR052905">
    <property type="entry name" value="LD-transpeptidase_YkuD-like"/>
</dbReference>
<dbReference type="OrthoDB" id="9778545at2"/>
<evidence type="ECO:0000256" key="5">
    <source>
        <dbReference type="ARBA" id="ARBA00022984"/>
    </source>
</evidence>
<dbReference type="PANTHER" id="PTHR41533">
    <property type="entry name" value="L,D-TRANSPEPTIDASE HI_1667-RELATED"/>
    <property type="match status" value="1"/>
</dbReference>
<dbReference type="InterPro" id="IPR002477">
    <property type="entry name" value="Peptidoglycan-bd-like"/>
</dbReference>
<dbReference type="Proteomes" id="UP000305674">
    <property type="component" value="Unassembled WGS sequence"/>
</dbReference>
<sequence>MMKGLLLLLLTLSLPLQAQPSWPSPGAQEWSDSWYQLLWDLGIGDEQPQTPERAQALAERFVRIQAELRDTDPAPGLATLGRLHSGPELAAWARAQTPDYDAFRRLRAALAQEQKLANLPRPDFAAISGLSLGQAHPDLVKLRRLLAARLGETLPPQLEKRAVWDPPLTDALRRFQSRTQLPASGHLSPATIDALQMDNQRRLAAIRFSLRQWLQLPAKMNGDAILVNLPHYQLLALRDQSIQLVLPVIVGAPDTPTPRLNSRFASITLNPSWTPPWSIIRGELLPAYQRDPHSLKRKGFELINPRTPQAEPLSWNKVPAGELSTLLSTYQLRQRPGSNNALGKARLNLVNSRAIFLHDTPEKRLFRRSQRALSHGCIRIQDIDLLLDYLGRNIPPQHRQRLKQAQSEGITLTQSIGTTANVYIVYMPAWPHGEHGATIVPDIYNLIQVEKTAIFNRVST</sequence>
<dbReference type="AlphaFoldDB" id="A0A4U1BGX2"/>
<dbReference type="GO" id="GO:0009252">
    <property type="term" value="P:peptidoglycan biosynthetic process"/>
    <property type="evidence" value="ECO:0007669"/>
    <property type="project" value="UniProtKB-UniPathway"/>
</dbReference>
<keyword evidence="3" id="KW-0808">Transferase</keyword>
<dbReference type="GO" id="GO:0016740">
    <property type="term" value="F:transferase activity"/>
    <property type="evidence" value="ECO:0007669"/>
    <property type="project" value="UniProtKB-KW"/>
</dbReference>
<dbReference type="Pfam" id="PF01471">
    <property type="entry name" value="PG_binding_1"/>
    <property type="match status" value="1"/>
</dbReference>